<evidence type="ECO:0000313" key="2">
    <source>
        <dbReference type="Proteomes" id="UP000059542"/>
    </source>
</evidence>
<protein>
    <submittedName>
        <fullName evidence="1">Uncharacterized protein</fullName>
    </submittedName>
</protein>
<gene>
    <name evidence="1" type="ORF">AUC43_03035</name>
</gene>
<evidence type="ECO:0000313" key="1">
    <source>
        <dbReference type="EMBL" id="ALW84161.1"/>
    </source>
</evidence>
<sequence>MKTEGIYSGDYSMVSEAYMYELDHRLGRALTHWEEMQEKYNDMPEDANAVIGYGKWVKPVKRGNGATLFDAYEAPLPHYYLYYPYFLELITKLPDYNIIPSIESTFHGDGVDLDYIEHLIERYIEAGVLEKGGPIITDDINATLRFYEEGCTVEQIIESGIDEKRIINPECDIAKRFEIVRGWINKMRYSPTYLPVIVTYDSAVAGNDSTESLPSLILKQEKRTKDTTVAELCRPPFTKADLSNLLQHLRLIDSSGICLTNSLEGKGAGLRSKFTAAYRVLHRAQLMESTANDAEWASAFRTEYHAEIGETAQKHELTAHGKAVATSSLPFQKGVDEVNAWVINWRENQS</sequence>
<name>A0A0U4BV61_9BACT</name>
<organism evidence="1 2">
    <name type="scientific">Hymenobacter sedentarius</name>
    <dbReference type="NCBI Taxonomy" id="1411621"/>
    <lineage>
        <taxon>Bacteria</taxon>
        <taxon>Pseudomonadati</taxon>
        <taxon>Bacteroidota</taxon>
        <taxon>Cytophagia</taxon>
        <taxon>Cytophagales</taxon>
        <taxon>Hymenobacteraceae</taxon>
        <taxon>Hymenobacter</taxon>
    </lineage>
</organism>
<dbReference type="RefSeq" id="WP_068189802.1">
    <property type="nucleotide sequence ID" value="NZ_CP013909.1"/>
</dbReference>
<reference evidence="1 2" key="1">
    <citation type="submission" date="2015-12" db="EMBL/GenBank/DDBJ databases">
        <authorList>
            <person name="Shamseldin A."/>
            <person name="Moawad H."/>
            <person name="Abd El-Rahim W.M."/>
            <person name="Sadowsky M.J."/>
        </authorList>
    </citation>
    <scope>NUCLEOTIDE SEQUENCE [LARGE SCALE GENOMIC DNA]</scope>
    <source>
        <strain evidence="1 2">DG5B</strain>
    </source>
</reference>
<dbReference type="EMBL" id="CP013909">
    <property type="protein sequence ID" value="ALW84161.1"/>
    <property type="molecule type" value="Genomic_DNA"/>
</dbReference>
<dbReference type="Proteomes" id="UP000059542">
    <property type="component" value="Chromosome"/>
</dbReference>
<accession>A0A0U4BV61</accession>
<dbReference type="AlphaFoldDB" id="A0A0U4BV61"/>
<proteinExistence type="predicted"/>
<dbReference type="KEGG" id="hyg:AUC43_03035"/>
<keyword evidence="2" id="KW-1185">Reference proteome</keyword>
<dbReference type="STRING" id="1411621.AUC43_03035"/>